<sequence length="94" mass="10772">MGDQEDLWSRSVTSIARRRGAGLRSPQEGQLTVQVQGMHAINNLFLPLPNDYKKKELLEQEISRRIFYAAFTHREVGRVKIMVITLVSVQDSMD</sequence>
<organism evidence="1 2">
    <name type="scientific">Populus alba x Populus x berolinensis</name>
    <dbReference type="NCBI Taxonomy" id="444605"/>
    <lineage>
        <taxon>Eukaryota</taxon>
        <taxon>Viridiplantae</taxon>
        <taxon>Streptophyta</taxon>
        <taxon>Embryophyta</taxon>
        <taxon>Tracheophyta</taxon>
        <taxon>Spermatophyta</taxon>
        <taxon>Magnoliopsida</taxon>
        <taxon>eudicotyledons</taxon>
        <taxon>Gunneridae</taxon>
        <taxon>Pentapetalae</taxon>
        <taxon>rosids</taxon>
        <taxon>fabids</taxon>
        <taxon>Malpighiales</taxon>
        <taxon>Salicaceae</taxon>
        <taxon>Saliceae</taxon>
        <taxon>Populus</taxon>
    </lineage>
</organism>
<evidence type="ECO:0000313" key="2">
    <source>
        <dbReference type="Proteomes" id="UP001164929"/>
    </source>
</evidence>
<reference evidence="1" key="1">
    <citation type="journal article" date="2023" name="Mol. Ecol. Resour.">
        <title>Chromosome-level genome assembly of a triploid poplar Populus alba 'Berolinensis'.</title>
        <authorList>
            <person name="Chen S."/>
            <person name="Yu Y."/>
            <person name="Wang X."/>
            <person name="Wang S."/>
            <person name="Zhang T."/>
            <person name="Zhou Y."/>
            <person name="He R."/>
            <person name="Meng N."/>
            <person name="Wang Y."/>
            <person name="Liu W."/>
            <person name="Liu Z."/>
            <person name="Liu J."/>
            <person name="Guo Q."/>
            <person name="Huang H."/>
            <person name="Sederoff R.R."/>
            <person name="Wang G."/>
            <person name="Qu G."/>
            <person name="Chen S."/>
        </authorList>
    </citation>
    <scope>NUCLEOTIDE SEQUENCE</scope>
    <source>
        <strain evidence="1">SC-2020</strain>
    </source>
</reference>
<keyword evidence="2" id="KW-1185">Reference proteome</keyword>
<dbReference type="EMBL" id="JAQIZT010000013">
    <property type="protein sequence ID" value="KAJ6974507.1"/>
    <property type="molecule type" value="Genomic_DNA"/>
</dbReference>
<proteinExistence type="predicted"/>
<gene>
    <name evidence="1" type="ORF">NC653_030567</name>
</gene>
<evidence type="ECO:0000313" key="1">
    <source>
        <dbReference type="EMBL" id="KAJ6974507.1"/>
    </source>
</evidence>
<accession>A0AAD6LZ80</accession>
<dbReference type="Proteomes" id="UP001164929">
    <property type="component" value="Chromosome 13"/>
</dbReference>
<comment type="caution">
    <text evidence="1">The sequence shown here is derived from an EMBL/GenBank/DDBJ whole genome shotgun (WGS) entry which is preliminary data.</text>
</comment>
<name>A0AAD6LZ80_9ROSI</name>
<dbReference type="AlphaFoldDB" id="A0AAD6LZ80"/>
<protein>
    <submittedName>
        <fullName evidence="1">Uncharacterized protein</fullName>
    </submittedName>
</protein>